<organism evidence="5 6">
    <name type="scientific">Candidatus Moduliflexus flocculans</name>
    <dbReference type="NCBI Taxonomy" id="1499966"/>
    <lineage>
        <taxon>Bacteria</taxon>
        <taxon>Candidatus Moduliflexota</taxon>
        <taxon>Candidatus Moduliflexia</taxon>
        <taxon>Candidatus Moduliflexales</taxon>
        <taxon>Candidatus Moduliflexaceae</taxon>
    </lineage>
</organism>
<evidence type="ECO:0000256" key="2">
    <source>
        <dbReference type="ARBA" id="ARBA00023002"/>
    </source>
</evidence>
<dbReference type="CDD" id="cd12171">
    <property type="entry name" value="2-Hacid_dh_10"/>
    <property type="match status" value="1"/>
</dbReference>
<dbReference type="STRING" id="1499966.U14_01675"/>
<dbReference type="GO" id="GO:0016616">
    <property type="term" value="F:oxidoreductase activity, acting on the CH-OH group of donors, NAD or NADP as acceptor"/>
    <property type="evidence" value="ECO:0007669"/>
    <property type="project" value="InterPro"/>
</dbReference>
<keyword evidence="2" id="KW-0560">Oxidoreductase</keyword>
<evidence type="ECO:0000256" key="1">
    <source>
        <dbReference type="ARBA" id="ARBA00005854"/>
    </source>
</evidence>
<evidence type="ECO:0000313" key="5">
    <source>
        <dbReference type="EMBL" id="GAK50444.1"/>
    </source>
</evidence>
<dbReference type="HOGENOM" id="CLU_019796_1_3_0"/>
<comment type="similarity">
    <text evidence="1">Belongs to the D-isomer specific 2-hydroxyacid dehydrogenase family.</text>
</comment>
<evidence type="ECO:0000259" key="4">
    <source>
        <dbReference type="Pfam" id="PF02826"/>
    </source>
</evidence>
<keyword evidence="6" id="KW-1185">Reference proteome</keyword>
<dbReference type="PANTHER" id="PTHR43761:SF1">
    <property type="entry name" value="D-ISOMER SPECIFIC 2-HYDROXYACID DEHYDROGENASE CATALYTIC DOMAIN-CONTAINING PROTEIN-RELATED"/>
    <property type="match status" value="1"/>
</dbReference>
<dbReference type="Proteomes" id="UP000030700">
    <property type="component" value="Unassembled WGS sequence"/>
</dbReference>
<name>A0A0S6VX46_9BACT</name>
<dbReference type="SUPFAM" id="SSF51735">
    <property type="entry name" value="NAD(P)-binding Rossmann-fold domains"/>
    <property type="match status" value="1"/>
</dbReference>
<keyword evidence="3" id="KW-0520">NAD</keyword>
<dbReference type="GO" id="GO:0051287">
    <property type="term" value="F:NAD binding"/>
    <property type="evidence" value="ECO:0007669"/>
    <property type="project" value="InterPro"/>
</dbReference>
<dbReference type="PANTHER" id="PTHR43761">
    <property type="entry name" value="D-ISOMER SPECIFIC 2-HYDROXYACID DEHYDROGENASE FAMILY PROTEIN (AFU_ORTHOLOGUE AFUA_1G13630)"/>
    <property type="match status" value="1"/>
</dbReference>
<dbReference type="EMBL" id="DF820456">
    <property type="protein sequence ID" value="GAK50444.1"/>
    <property type="molecule type" value="Genomic_DNA"/>
</dbReference>
<sequence>MKLLGIGDLFIPAQYIAKPFEALAPFGVETHVVDWQLESFDQLQAINLKVEQGGSDAVEPPAEIVEQARDAEIIITHFCTLTKRLVDACPKLKAIGVLRAGYENVNVAYAKEKGILVFNTPGRNADAVADFTIGVMIAECRNIAKGHHGLKNGEWIRTYPNYRTIPDLPGRTVGLVGLGEIGLKVAKRAKGFDMEVVGYDPYAKPEVVQAHGIKLVSLDELLKESDFVSMHARLTADNRHLIGEREFGLMKPTSYFINTARAGLVDEDALYQALKSGTIAGAAIDVFEKEPPGEDHPLVTLDNITITPHMAGGSVDAFYNSPKRLVADMINLFQDQSKIRFLLNRDRLSAWERQG</sequence>
<proteinExistence type="inferred from homology"/>
<dbReference type="Pfam" id="PF02826">
    <property type="entry name" value="2-Hacid_dh_C"/>
    <property type="match status" value="1"/>
</dbReference>
<evidence type="ECO:0000256" key="3">
    <source>
        <dbReference type="ARBA" id="ARBA00023027"/>
    </source>
</evidence>
<dbReference type="SUPFAM" id="SSF52283">
    <property type="entry name" value="Formate/glycerate dehydrogenase catalytic domain-like"/>
    <property type="match status" value="1"/>
</dbReference>
<dbReference type="Gene3D" id="3.40.50.720">
    <property type="entry name" value="NAD(P)-binding Rossmann-like Domain"/>
    <property type="match status" value="2"/>
</dbReference>
<accession>A0A0S6VX46</accession>
<dbReference type="InterPro" id="IPR006140">
    <property type="entry name" value="D-isomer_DH_NAD-bd"/>
</dbReference>
<dbReference type="FunFam" id="3.40.50.720:FF:000203">
    <property type="entry name" value="D-3-phosphoglycerate dehydrogenase (SerA)"/>
    <property type="match status" value="1"/>
</dbReference>
<gene>
    <name evidence="5" type="ORF">U14_01675</name>
</gene>
<evidence type="ECO:0000313" key="6">
    <source>
        <dbReference type="Proteomes" id="UP000030700"/>
    </source>
</evidence>
<reference evidence="5 6" key="1">
    <citation type="journal article" date="2015" name="PeerJ">
        <title>First genomic representation of candidate bacterial phylum KSB3 points to enhanced environmental sensing as a trigger of wastewater bulking.</title>
        <authorList>
            <person name="Sekiguchi Y."/>
            <person name="Ohashi A."/>
            <person name="Parks D.H."/>
            <person name="Yamauchi T."/>
            <person name="Tyson G.W."/>
            <person name="Hugenholtz P."/>
        </authorList>
    </citation>
    <scope>NUCLEOTIDE SEQUENCE [LARGE SCALE GENOMIC DNA]</scope>
</reference>
<dbReference type="InterPro" id="IPR050418">
    <property type="entry name" value="D-iso_2-hydroxyacid_DH_PdxB"/>
</dbReference>
<dbReference type="AlphaFoldDB" id="A0A0S6VX46"/>
<feature type="domain" description="D-isomer specific 2-hydroxyacid dehydrogenase NAD-binding" evidence="4">
    <location>
        <begin position="134"/>
        <end position="311"/>
    </location>
</feature>
<dbReference type="InterPro" id="IPR036291">
    <property type="entry name" value="NAD(P)-bd_dom_sf"/>
</dbReference>
<protein>
    <submittedName>
        <fullName evidence="5">D-3-phosphoglycerate dehydrogenase</fullName>
    </submittedName>
</protein>